<evidence type="ECO:0000256" key="2">
    <source>
        <dbReference type="ARBA" id="ARBA00022475"/>
    </source>
</evidence>
<evidence type="ECO:0000313" key="9">
    <source>
        <dbReference type="Proteomes" id="UP000076482"/>
    </source>
</evidence>
<dbReference type="EMBL" id="LJKE01000015">
    <property type="protein sequence ID" value="KZD71925.1"/>
    <property type="molecule type" value="Genomic_DNA"/>
</dbReference>
<reference evidence="8 9" key="1">
    <citation type="submission" date="2015-09" db="EMBL/GenBank/DDBJ databases">
        <title>Bacillus cereus food isolates.</title>
        <authorList>
            <person name="Boekhorst J."/>
        </authorList>
    </citation>
    <scope>NUCLEOTIDE SEQUENCE [LARGE SCALE GENOMIC DNA]</scope>
    <source>
        <strain evidence="8 9">B4088</strain>
    </source>
</reference>
<proteinExistence type="predicted"/>
<comment type="caution">
    <text evidence="8">The sequence shown here is derived from an EMBL/GenBank/DDBJ whole genome shotgun (WGS) entry which is preliminary data.</text>
</comment>
<feature type="transmembrane region" description="Helical" evidence="6">
    <location>
        <begin position="21"/>
        <end position="42"/>
    </location>
</feature>
<feature type="domain" description="ABC3 transporter permease C-terminal" evidence="7">
    <location>
        <begin position="2"/>
        <end position="87"/>
    </location>
</feature>
<evidence type="ECO:0000313" key="8">
    <source>
        <dbReference type="EMBL" id="KZD71925.1"/>
    </source>
</evidence>
<sequence>MYSLLGVRKKQIAKMLFYENMTMGLIALVLGIAIGSLFSTLSTELLLNLMGIPMDIHFEIPMNAVINTSIVFSVIILYTSLQGFRLIYRFKLIELFRAEKQGEKAPKNSPILAILGLSMVILGYYFAYNFIDYVEKINFLMLALLILISTVGGTYILFHFFTVFLLRHMRNNKNSFYNGMNVISTSQLLYRIKGNATSLATISTLAAVTICSIGISVSLYSNIEDMTKGVYPYSYTHTVIDANKEAQVDATLEKHKSKHQISHDYLLKTLEVKGTAHENTIKINKTELNENTTITVISQSTFKDFAKEFNYNNVKLNKEETVALTSELSIKIKKQFGDLQESNNTKVTMSDGQNLYTYKIKEEFPYPTKNLFSDTFIVSDEQYEHLKTTSKEEITRIINVENESDSKSLTADLKTIIDNKEMPLYDYYTPYQQGIEGSGMMIFVGAFLGLVFLLAMDQSFILNNYPRQTKINLITQSYIKSELQIKK</sequence>
<evidence type="ECO:0000256" key="5">
    <source>
        <dbReference type="ARBA" id="ARBA00023136"/>
    </source>
</evidence>
<dbReference type="PATRIC" id="fig|1396.535.peg.4134"/>
<accession>A0A161SWN2</accession>
<feature type="transmembrane region" description="Helical" evidence="6">
    <location>
        <begin position="440"/>
        <end position="462"/>
    </location>
</feature>
<dbReference type="Pfam" id="PF02687">
    <property type="entry name" value="FtsX"/>
    <property type="match status" value="1"/>
</dbReference>
<dbReference type="AlphaFoldDB" id="A0A161SWN2"/>
<keyword evidence="4 6" id="KW-1133">Transmembrane helix</keyword>
<gene>
    <name evidence="8" type="ORF">B4088_0386</name>
</gene>
<evidence type="ECO:0000259" key="7">
    <source>
        <dbReference type="Pfam" id="PF02687"/>
    </source>
</evidence>
<organism evidence="8 9">
    <name type="scientific">Bacillus cereus</name>
    <dbReference type="NCBI Taxonomy" id="1396"/>
    <lineage>
        <taxon>Bacteria</taxon>
        <taxon>Bacillati</taxon>
        <taxon>Bacillota</taxon>
        <taxon>Bacilli</taxon>
        <taxon>Bacillales</taxon>
        <taxon>Bacillaceae</taxon>
        <taxon>Bacillus</taxon>
        <taxon>Bacillus cereus group</taxon>
    </lineage>
</organism>
<dbReference type="GO" id="GO:0005886">
    <property type="term" value="C:plasma membrane"/>
    <property type="evidence" value="ECO:0007669"/>
    <property type="project" value="UniProtKB-SubCell"/>
</dbReference>
<feature type="transmembrane region" description="Helical" evidence="6">
    <location>
        <begin position="109"/>
        <end position="127"/>
    </location>
</feature>
<feature type="transmembrane region" description="Helical" evidence="6">
    <location>
        <begin position="199"/>
        <end position="220"/>
    </location>
</feature>
<dbReference type="InterPro" id="IPR052536">
    <property type="entry name" value="ABC-4_Integral_Memb_Prot"/>
</dbReference>
<feature type="transmembrane region" description="Helical" evidence="6">
    <location>
        <begin position="62"/>
        <end position="88"/>
    </location>
</feature>
<evidence type="ECO:0000256" key="3">
    <source>
        <dbReference type="ARBA" id="ARBA00022692"/>
    </source>
</evidence>
<name>A0A161SWN2_BACCE</name>
<evidence type="ECO:0000256" key="1">
    <source>
        <dbReference type="ARBA" id="ARBA00004651"/>
    </source>
</evidence>
<feature type="transmembrane region" description="Helical" evidence="6">
    <location>
        <begin position="139"/>
        <end position="166"/>
    </location>
</feature>
<dbReference type="InterPro" id="IPR003838">
    <property type="entry name" value="ABC3_permease_C"/>
</dbReference>
<dbReference type="PANTHER" id="PTHR46795">
    <property type="entry name" value="ABC TRANSPORTER PERMEASE-RELATED-RELATED"/>
    <property type="match status" value="1"/>
</dbReference>
<protein>
    <submittedName>
        <fullName evidence="8">Bacitracin export permease protein BceB</fullName>
    </submittedName>
</protein>
<dbReference type="Proteomes" id="UP000076482">
    <property type="component" value="Unassembled WGS sequence"/>
</dbReference>
<dbReference type="PANTHER" id="PTHR46795:SF3">
    <property type="entry name" value="ABC TRANSPORTER PERMEASE"/>
    <property type="match status" value="1"/>
</dbReference>
<evidence type="ECO:0000256" key="4">
    <source>
        <dbReference type="ARBA" id="ARBA00022989"/>
    </source>
</evidence>
<comment type="subcellular location">
    <subcellularLocation>
        <location evidence="1">Cell membrane</location>
        <topology evidence="1">Multi-pass membrane protein</topology>
    </subcellularLocation>
</comment>
<evidence type="ECO:0000256" key="6">
    <source>
        <dbReference type="SAM" id="Phobius"/>
    </source>
</evidence>
<keyword evidence="2" id="KW-1003">Cell membrane</keyword>
<keyword evidence="5 6" id="KW-0472">Membrane</keyword>
<keyword evidence="3 6" id="KW-0812">Transmembrane</keyword>